<feature type="compositionally biased region" description="Pro residues" evidence="8">
    <location>
        <begin position="239"/>
        <end position="263"/>
    </location>
</feature>
<dbReference type="InterPro" id="IPR038765">
    <property type="entry name" value="Papain-like_cys_pep_sf"/>
</dbReference>
<dbReference type="InParanoid" id="G3AEA3"/>
<sequence length="814" mass="93607">MGDINEPPATPAELSHYYTKLINYEFRNLQLDHTLVNKSLFDLIDYCELLYEKSSSEISSLDPKQNLHGIKTYTRGYLIFNYFINSFIMIHFQGFDSFIETNETDFIIYLNIFAFYNHEVYFSNGIYSISSNKLQFYVKRYLSEKKLLSFDIDELYTWLNDYIEYLKEKDQQEQQQPPEPPQQQPQQQPVSNSESEFETPPPYVQGYNLSTEELDFKQRYPSLDMKNFTPEQPSEPSSSPAPPQAPAGASSPPPVPKQLPPGLTPTTQTLQSRSFSPQPQPLTIPQQQQQISKRYTSPALSPTIPYPTNQESVPLPQVNHNGYSRPRSEIPQVPQIQNNYYQQQQQQQQHYQSRQQPAHAKFTNYHNGATPGIRHSYTQPSLTYQQGPQAPLPQIPPPQVVTPKVDVLHQLSVCGLRNFGSSCYINSTVQILFGIHSFKSIFLQGFQKFIRDPKYLSVLAHPNSHNKNSVLLADAISGLLRTFQQNGGLSISPTKFIRICSLLKPDFNIPHEQQDAQEFLLFILERLHDEFANKQVSGYDLEDYIRKWKININVKDKNEYLHWCNSLIKHEGTSPIHDLFQGHLQNKLTCTKCSYESISYSSFSILSLPIPRIRNKQMVDLTDCLRYYTQDEVLSGDNAWHCPRCNGEIGHKLDNHPVFVNKKSGIFQLGKKTKPNKTNGKQITTVSTKSLTFVKLPQILFIHLSRFSMYNLTDKLDTVIKYPLLLKFNNNGHEIVYKLSGLINHFGNLKSGHYTSVVNKSVNVNSSNIDNMYHPFWCLFDDENVQSNIPNGSLNGPYTELTSRDVYVLSYERV</sequence>
<protein>
    <recommendedName>
        <fullName evidence="7">Ubiquitin carboxyl-terminal hydrolase</fullName>
        <ecNumber evidence="7">3.4.19.12</ecNumber>
    </recommendedName>
</protein>
<name>G3AEA3_SPAPN</name>
<dbReference type="InterPro" id="IPR001394">
    <property type="entry name" value="Peptidase_C19_UCH"/>
</dbReference>
<dbReference type="OrthoDB" id="292964at2759"/>
<dbReference type="Pfam" id="PF00443">
    <property type="entry name" value="UCH"/>
    <property type="match status" value="1"/>
</dbReference>
<dbReference type="GO" id="GO:0016579">
    <property type="term" value="P:protein deubiquitination"/>
    <property type="evidence" value="ECO:0007669"/>
    <property type="project" value="InterPro"/>
</dbReference>
<gene>
    <name evidence="10" type="ORF">SPAPADRAFT_131459</name>
</gene>
<feature type="compositionally biased region" description="Polar residues" evidence="8">
    <location>
        <begin position="291"/>
        <end position="322"/>
    </location>
</feature>
<evidence type="ECO:0000256" key="7">
    <source>
        <dbReference type="RuleBase" id="RU366025"/>
    </source>
</evidence>
<dbReference type="Gene3D" id="3.90.70.10">
    <property type="entry name" value="Cysteine proteinases"/>
    <property type="match status" value="1"/>
</dbReference>
<evidence type="ECO:0000256" key="5">
    <source>
        <dbReference type="ARBA" id="ARBA00022801"/>
    </source>
</evidence>
<dbReference type="KEGG" id="spaa:SPAPADRAFT_131459"/>
<proteinExistence type="inferred from homology"/>
<dbReference type="eggNOG" id="KOG1868">
    <property type="taxonomic scope" value="Eukaryota"/>
</dbReference>
<evidence type="ECO:0000313" key="10">
    <source>
        <dbReference type="EMBL" id="EGW35637.1"/>
    </source>
</evidence>
<feature type="compositionally biased region" description="Low complexity" evidence="8">
    <location>
        <begin position="281"/>
        <end position="290"/>
    </location>
</feature>
<dbReference type="HOGENOM" id="CLU_309271_0_0_1"/>
<evidence type="ECO:0000256" key="1">
    <source>
        <dbReference type="ARBA" id="ARBA00000707"/>
    </source>
</evidence>
<dbReference type="InterPro" id="IPR028889">
    <property type="entry name" value="USP"/>
</dbReference>
<evidence type="ECO:0000256" key="4">
    <source>
        <dbReference type="ARBA" id="ARBA00022786"/>
    </source>
</evidence>
<dbReference type="STRING" id="619300.G3AEA3"/>
<comment type="catalytic activity">
    <reaction evidence="1 7">
        <text>Thiol-dependent hydrolysis of ester, thioester, amide, peptide and isopeptide bonds formed by the C-terminal Gly of ubiquitin (a 76-residue protein attached to proteins as an intracellular targeting signal).</text>
        <dbReference type="EC" id="3.4.19.12"/>
    </reaction>
</comment>
<dbReference type="InterPro" id="IPR018200">
    <property type="entry name" value="USP_CS"/>
</dbReference>
<dbReference type="GO" id="GO:0006508">
    <property type="term" value="P:proteolysis"/>
    <property type="evidence" value="ECO:0007669"/>
    <property type="project" value="UniProtKB-KW"/>
</dbReference>
<dbReference type="AlphaFoldDB" id="G3AEA3"/>
<keyword evidence="4 7" id="KW-0833">Ubl conjugation pathway</keyword>
<dbReference type="GO" id="GO:0004843">
    <property type="term" value="F:cysteine-type deubiquitinase activity"/>
    <property type="evidence" value="ECO:0007669"/>
    <property type="project" value="UniProtKB-UniRule"/>
</dbReference>
<feature type="region of interest" description="Disordered" evidence="8">
    <location>
        <begin position="224"/>
        <end position="392"/>
    </location>
</feature>
<reference evidence="10 11" key="1">
    <citation type="journal article" date="2011" name="Proc. Natl. Acad. Sci. U.S.A.">
        <title>Comparative genomics of xylose-fermenting fungi for enhanced biofuel production.</title>
        <authorList>
            <person name="Wohlbach D.J."/>
            <person name="Kuo A."/>
            <person name="Sato T.K."/>
            <person name="Potts K.M."/>
            <person name="Salamov A.A."/>
            <person name="LaButti K.M."/>
            <person name="Sun H."/>
            <person name="Clum A."/>
            <person name="Pangilinan J.L."/>
            <person name="Lindquist E.A."/>
            <person name="Lucas S."/>
            <person name="Lapidus A."/>
            <person name="Jin M."/>
            <person name="Gunawan C."/>
            <person name="Balan V."/>
            <person name="Dale B.E."/>
            <person name="Jeffries T.W."/>
            <person name="Zinkel R."/>
            <person name="Barry K.W."/>
            <person name="Grigoriev I.V."/>
            <person name="Gasch A.P."/>
        </authorList>
    </citation>
    <scope>NUCLEOTIDE SEQUENCE [LARGE SCALE GENOMIC DNA]</scope>
    <source>
        <strain evidence="11">NRRL Y-27907 / 11-Y1</strain>
    </source>
</reference>
<dbReference type="PANTHER" id="PTHR21646:SF24">
    <property type="entry name" value="UBIQUITIN CARBOXYL-TERMINAL HYDROLASE"/>
    <property type="match status" value="1"/>
</dbReference>
<organism evidence="11">
    <name type="scientific">Spathaspora passalidarum (strain NRRL Y-27907 / 11-Y1)</name>
    <dbReference type="NCBI Taxonomy" id="619300"/>
    <lineage>
        <taxon>Eukaryota</taxon>
        <taxon>Fungi</taxon>
        <taxon>Dikarya</taxon>
        <taxon>Ascomycota</taxon>
        <taxon>Saccharomycotina</taxon>
        <taxon>Pichiomycetes</taxon>
        <taxon>Debaryomycetaceae</taxon>
        <taxon>Spathaspora</taxon>
    </lineage>
</organism>
<dbReference type="Proteomes" id="UP000000709">
    <property type="component" value="Unassembled WGS sequence"/>
</dbReference>
<keyword evidence="3 7" id="KW-0645">Protease</keyword>
<dbReference type="InterPro" id="IPR050185">
    <property type="entry name" value="Ub_carboxyl-term_hydrolase"/>
</dbReference>
<evidence type="ECO:0000259" key="9">
    <source>
        <dbReference type="PROSITE" id="PS50235"/>
    </source>
</evidence>
<feature type="compositionally biased region" description="Low complexity" evidence="8">
    <location>
        <begin position="331"/>
        <end position="357"/>
    </location>
</feature>
<evidence type="ECO:0000256" key="6">
    <source>
        <dbReference type="ARBA" id="ARBA00022807"/>
    </source>
</evidence>
<feature type="region of interest" description="Disordered" evidence="8">
    <location>
        <begin position="169"/>
        <end position="207"/>
    </location>
</feature>
<feature type="domain" description="USP" evidence="9">
    <location>
        <begin position="414"/>
        <end position="814"/>
    </location>
</feature>
<dbReference type="PROSITE" id="PS50235">
    <property type="entry name" value="USP_3"/>
    <property type="match status" value="1"/>
</dbReference>
<keyword evidence="6 7" id="KW-0788">Thiol protease</keyword>
<dbReference type="PROSITE" id="PS00973">
    <property type="entry name" value="USP_2"/>
    <property type="match status" value="1"/>
</dbReference>
<evidence type="ECO:0000256" key="3">
    <source>
        <dbReference type="ARBA" id="ARBA00022670"/>
    </source>
</evidence>
<accession>G3AEA3</accession>
<dbReference type="PROSITE" id="PS00972">
    <property type="entry name" value="USP_1"/>
    <property type="match status" value="1"/>
</dbReference>
<dbReference type="OMA" id="WCLFDDE"/>
<dbReference type="EMBL" id="GL996499">
    <property type="protein sequence ID" value="EGW35637.1"/>
    <property type="molecule type" value="Genomic_DNA"/>
</dbReference>
<dbReference type="RefSeq" id="XP_007373049.1">
    <property type="nucleotide sequence ID" value="XM_007372987.1"/>
</dbReference>
<evidence type="ECO:0000313" key="11">
    <source>
        <dbReference type="Proteomes" id="UP000000709"/>
    </source>
</evidence>
<evidence type="ECO:0000256" key="8">
    <source>
        <dbReference type="SAM" id="MobiDB-lite"/>
    </source>
</evidence>
<keyword evidence="11" id="KW-1185">Reference proteome</keyword>
<dbReference type="FunCoup" id="G3AEA3">
    <property type="interactions" value="60"/>
</dbReference>
<dbReference type="EC" id="3.4.19.12" evidence="7"/>
<keyword evidence="5 7" id="KW-0378">Hydrolase</keyword>
<dbReference type="GeneID" id="18869577"/>
<evidence type="ECO:0000256" key="2">
    <source>
        <dbReference type="ARBA" id="ARBA00009085"/>
    </source>
</evidence>
<dbReference type="PANTHER" id="PTHR21646">
    <property type="entry name" value="UBIQUITIN CARBOXYL-TERMINAL HYDROLASE"/>
    <property type="match status" value="1"/>
</dbReference>
<dbReference type="SUPFAM" id="SSF54001">
    <property type="entry name" value="Cysteine proteinases"/>
    <property type="match status" value="1"/>
</dbReference>
<comment type="similarity">
    <text evidence="2 7">Belongs to the peptidase C19 family.</text>
</comment>